<dbReference type="Pfam" id="PF00460">
    <property type="entry name" value="Flg_bb_rod"/>
    <property type="match status" value="1"/>
</dbReference>
<accession>A0A4Q0XPG5</accession>
<dbReference type="InterPro" id="IPR001444">
    <property type="entry name" value="Flag_bb_rod_N"/>
</dbReference>
<dbReference type="InterPro" id="IPR002371">
    <property type="entry name" value="FlgK"/>
</dbReference>
<organism evidence="10 11">
    <name type="scientific">Candidatus Marinarcus aquaticus</name>
    <dbReference type="NCBI Taxonomy" id="2044504"/>
    <lineage>
        <taxon>Bacteria</taxon>
        <taxon>Pseudomonadati</taxon>
        <taxon>Campylobacterota</taxon>
        <taxon>Epsilonproteobacteria</taxon>
        <taxon>Campylobacterales</taxon>
        <taxon>Arcobacteraceae</taxon>
        <taxon>Candidatus Marinarcus</taxon>
    </lineage>
</organism>
<comment type="subcellular location">
    <subcellularLocation>
        <location evidence="1">Bacterial flagellum</location>
    </subcellularLocation>
    <subcellularLocation>
        <location evidence="2">Secreted</location>
    </subcellularLocation>
</comment>
<dbReference type="GO" id="GO:0009424">
    <property type="term" value="C:bacterial-type flagellum hook"/>
    <property type="evidence" value="ECO:0007669"/>
    <property type="project" value="InterPro"/>
</dbReference>
<dbReference type="PANTHER" id="PTHR30033:SF2">
    <property type="entry name" value="FLAGELLAR HOOK PROTEIN"/>
    <property type="match status" value="1"/>
</dbReference>
<evidence type="ECO:0000256" key="3">
    <source>
        <dbReference type="ARBA" id="ARBA00009677"/>
    </source>
</evidence>
<feature type="domain" description="Flagellar hook-associated protein FlgK helical" evidence="9">
    <location>
        <begin position="89"/>
        <end position="302"/>
    </location>
</feature>
<keyword evidence="10" id="KW-0966">Cell projection</keyword>
<evidence type="ECO:0000259" key="8">
    <source>
        <dbReference type="Pfam" id="PF06429"/>
    </source>
</evidence>
<evidence type="ECO:0000256" key="2">
    <source>
        <dbReference type="ARBA" id="ARBA00004613"/>
    </source>
</evidence>
<keyword evidence="5" id="KW-0964">Secreted</keyword>
<comment type="caution">
    <text evidence="10">The sequence shown here is derived from an EMBL/GenBank/DDBJ whole genome shotgun (WGS) entry which is preliminary data.</text>
</comment>
<sequence>MLNGIYIAESGLWSARVSLENVTNNIANENTPGYKKRTVNVSETGNNSSGIGRGTTVGDVVRATSDYLYDNIMDETTKEAYLDELSSMLGQIEALFQGTETAGLATDLDKYFKALDNLKSNPTDANYISSYIAQAKTLVEDLKTIYSGIEAQEAIAKESAELDVKEVNSLLQQIADINHELGTKSEPTNDLLDKRDLLEKQLAKYVDIEVHREQEPYELSINGVTAVWHDSAREFSVGQSDSPQRDKYVAADGTTSSLAARIGTMDADDTIVYTVNNVGSVEIKFGEFVTDSQGNALDINGDNIVDASDRVDDTNYVRALGVAINNDPYMNKLVTAYNGSYSKDVDGNIIEPDLSAERYLLVEAKKGGPQGDFESTLEFKRADATGVTENMAFERTESQSRDGKTEVYLESKGRRVDITGGSLLARFENLTTDSGKNKYQAYKDLLDQFAFTFSDLHREYAVSSTDGSYYYGEDSLNNVGTNVQNAHALNLFSGSSVKTLEFNELAVQDLDTMDLDYLVTLQSKSDLSFENGPQNPDSISSMSFMDFYKDILVKVSSDKENTDFLLESQLSVTQSLSSTYDQVVKVDKDEQMLDLVKFQAAYEANAKTITVMDQILQTLLGIKR</sequence>
<dbReference type="EMBL" id="PDKN01000005">
    <property type="protein sequence ID" value="RXJ56376.1"/>
    <property type="molecule type" value="Genomic_DNA"/>
</dbReference>
<dbReference type="InterPro" id="IPR010930">
    <property type="entry name" value="Flg_bb/hook_C_dom"/>
</dbReference>
<dbReference type="SUPFAM" id="SSF64518">
    <property type="entry name" value="Phase 1 flagellin"/>
    <property type="match status" value="1"/>
</dbReference>
<evidence type="ECO:0000256" key="4">
    <source>
        <dbReference type="ARBA" id="ARBA00016244"/>
    </source>
</evidence>
<dbReference type="GO" id="GO:0044780">
    <property type="term" value="P:bacterial-type flagellum assembly"/>
    <property type="evidence" value="ECO:0007669"/>
    <property type="project" value="InterPro"/>
</dbReference>
<keyword evidence="10" id="KW-0969">Cilium</keyword>
<dbReference type="Pfam" id="PF06429">
    <property type="entry name" value="Flg_bbr_C"/>
    <property type="match status" value="1"/>
</dbReference>
<dbReference type="OrthoDB" id="9802553at2"/>
<dbReference type="AlphaFoldDB" id="A0A4Q0XPG5"/>
<evidence type="ECO:0000313" key="10">
    <source>
        <dbReference type="EMBL" id="RXJ56376.1"/>
    </source>
</evidence>
<dbReference type="Proteomes" id="UP000290657">
    <property type="component" value="Unassembled WGS sequence"/>
</dbReference>
<comment type="similarity">
    <text evidence="3">Belongs to the flagella basal body rod proteins family.</text>
</comment>
<proteinExistence type="inferred from homology"/>
<feature type="domain" description="Flagellar basal-body/hook protein C-terminal" evidence="8">
    <location>
        <begin position="586"/>
        <end position="621"/>
    </location>
</feature>
<dbReference type="GO" id="GO:0005198">
    <property type="term" value="F:structural molecule activity"/>
    <property type="evidence" value="ECO:0007669"/>
    <property type="project" value="InterPro"/>
</dbReference>
<dbReference type="NCBIfam" id="TIGR02492">
    <property type="entry name" value="flgK_ends"/>
    <property type="match status" value="1"/>
</dbReference>
<keyword evidence="6" id="KW-0975">Bacterial flagellum</keyword>
<dbReference type="InterPro" id="IPR053927">
    <property type="entry name" value="FlgK_helical"/>
</dbReference>
<protein>
    <recommendedName>
        <fullName evidence="4">Flagellar hook-associated protein 1</fullName>
    </recommendedName>
</protein>
<feature type="domain" description="Flagellar basal body rod protein N-terminal" evidence="7">
    <location>
        <begin position="5"/>
        <end position="35"/>
    </location>
</feature>
<evidence type="ECO:0000259" key="9">
    <source>
        <dbReference type="Pfam" id="PF22638"/>
    </source>
</evidence>
<evidence type="ECO:0000256" key="5">
    <source>
        <dbReference type="ARBA" id="ARBA00022525"/>
    </source>
</evidence>
<evidence type="ECO:0000313" key="11">
    <source>
        <dbReference type="Proteomes" id="UP000290657"/>
    </source>
</evidence>
<evidence type="ECO:0000259" key="7">
    <source>
        <dbReference type="Pfam" id="PF00460"/>
    </source>
</evidence>
<gene>
    <name evidence="10" type="primary">flgK</name>
    <name evidence="10" type="ORF">CRV04_08140</name>
</gene>
<name>A0A4Q0XPG5_9BACT</name>
<dbReference type="GO" id="GO:0005576">
    <property type="term" value="C:extracellular region"/>
    <property type="evidence" value="ECO:0007669"/>
    <property type="project" value="UniProtKB-SubCell"/>
</dbReference>
<dbReference type="Pfam" id="PF22638">
    <property type="entry name" value="FlgK_D1"/>
    <property type="match status" value="1"/>
</dbReference>
<evidence type="ECO:0000256" key="1">
    <source>
        <dbReference type="ARBA" id="ARBA00004365"/>
    </source>
</evidence>
<reference evidence="10 11" key="1">
    <citation type="submission" date="2017-10" db="EMBL/GenBank/DDBJ databases">
        <title>Genomics of the genus Arcobacter.</title>
        <authorList>
            <person name="Perez-Cataluna A."/>
            <person name="Figueras M.J."/>
        </authorList>
    </citation>
    <scope>NUCLEOTIDE SEQUENCE [LARGE SCALE GENOMIC DNA]</scope>
    <source>
        <strain evidence="10 11">CECT 8987</strain>
    </source>
</reference>
<evidence type="ECO:0000256" key="6">
    <source>
        <dbReference type="ARBA" id="ARBA00023143"/>
    </source>
</evidence>
<keyword evidence="11" id="KW-1185">Reference proteome</keyword>
<dbReference type="PANTHER" id="PTHR30033">
    <property type="entry name" value="FLAGELLAR HOOK-ASSOCIATED PROTEIN 1"/>
    <property type="match status" value="1"/>
</dbReference>
<keyword evidence="10" id="KW-0282">Flagellum</keyword>
<dbReference type="RefSeq" id="WP_128996349.1">
    <property type="nucleotide sequence ID" value="NZ_PDKN01000005.1"/>
</dbReference>